<proteinExistence type="inferred from homology"/>
<dbReference type="EMBL" id="LK028577">
    <property type="protein sequence ID" value="CDS17316.1"/>
    <property type="molecule type" value="Genomic_DNA"/>
</dbReference>
<evidence type="ECO:0000256" key="3">
    <source>
        <dbReference type="SAM" id="MobiDB-lite"/>
    </source>
</evidence>
<feature type="compositionally biased region" description="Polar residues" evidence="3">
    <location>
        <begin position="86"/>
        <end position="99"/>
    </location>
</feature>
<dbReference type="OrthoDB" id="277029at2759"/>
<dbReference type="GO" id="GO:0000994">
    <property type="term" value="F:RNA polymerase III core binding"/>
    <property type="evidence" value="ECO:0007669"/>
    <property type="project" value="TreeGrafter"/>
</dbReference>
<evidence type="ECO:0000256" key="1">
    <source>
        <dbReference type="ARBA" id="ARBA00006231"/>
    </source>
</evidence>
<dbReference type="WBParaSite" id="EgrG_001006000">
    <property type="protein sequence ID" value="EgrG_001006000"/>
    <property type="gene ID" value="EgrG_001006000"/>
</dbReference>
<reference evidence="4" key="2">
    <citation type="submission" date="2014-06" db="EMBL/GenBank/DDBJ databases">
        <authorList>
            <person name="Aslett M."/>
        </authorList>
    </citation>
    <scope>NUCLEOTIDE SEQUENCE</scope>
</reference>
<dbReference type="PANTHER" id="PTHR22504">
    <property type="entry name" value="REPRESSOR OF RNA POLYMERASE III TRANSCRIPTION MAF1"/>
    <property type="match status" value="1"/>
</dbReference>
<feature type="compositionally biased region" description="Low complexity" evidence="3">
    <location>
        <begin position="100"/>
        <end position="111"/>
    </location>
</feature>
<organism evidence="4">
    <name type="scientific">Echinococcus granulosus</name>
    <name type="common">Hydatid tapeworm</name>
    <dbReference type="NCBI Taxonomy" id="6210"/>
    <lineage>
        <taxon>Eukaryota</taxon>
        <taxon>Metazoa</taxon>
        <taxon>Spiralia</taxon>
        <taxon>Lophotrochozoa</taxon>
        <taxon>Platyhelminthes</taxon>
        <taxon>Cestoda</taxon>
        <taxon>Eucestoda</taxon>
        <taxon>Cyclophyllidea</taxon>
        <taxon>Taeniidae</taxon>
        <taxon>Echinococcus</taxon>
        <taxon>Echinococcus granulosus group</taxon>
    </lineage>
</organism>
<dbReference type="GO" id="GO:0005634">
    <property type="term" value="C:nucleus"/>
    <property type="evidence" value="ECO:0007669"/>
    <property type="project" value="TreeGrafter"/>
</dbReference>
<dbReference type="Proteomes" id="UP000492820">
    <property type="component" value="Unassembled WGS sequence"/>
</dbReference>
<dbReference type="PANTHER" id="PTHR22504:SF0">
    <property type="entry name" value="REPRESSOR OF RNA POLYMERASE III TRANSCRIPTION MAF1 HOMOLOG"/>
    <property type="match status" value="1"/>
</dbReference>
<dbReference type="InterPro" id="IPR015257">
    <property type="entry name" value="Maf1"/>
</dbReference>
<feature type="region of interest" description="Disordered" evidence="3">
    <location>
        <begin position="83"/>
        <end position="124"/>
    </location>
</feature>
<gene>
    <name evidence="6" type="primary">EGR_00857</name>
    <name evidence="4" type="ORF">EgrG_001006000</name>
</gene>
<evidence type="ECO:0000313" key="5">
    <source>
        <dbReference type="Proteomes" id="UP000492820"/>
    </source>
</evidence>
<protein>
    <recommendedName>
        <fullName evidence="2">Repressor of RNA polymerase III transcription MAF1 homolog</fullName>
    </recommendedName>
</protein>
<dbReference type="Pfam" id="PF09174">
    <property type="entry name" value="Maf1"/>
    <property type="match status" value="1"/>
</dbReference>
<reference evidence="6" key="3">
    <citation type="submission" date="2020-10" db="UniProtKB">
        <authorList>
            <consortium name="WormBaseParasite"/>
        </authorList>
    </citation>
    <scope>IDENTIFICATION</scope>
</reference>
<accession>A0A068WI87</accession>
<evidence type="ECO:0000256" key="2">
    <source>
        <dbReference type="ARBA" id="ARBA00020829"/>
    </source>
</evidence>
<dbReference type="Gene3D" id="3.40.1000.50">
    <property type="entry name" value="Repressor of RNA polymerase III transcription Maf1"/>
    <property type="match status" value="1"/>
</dbReference>
<evidence type="ECO:0000313" key="4">
    <source>
        <dbReference type="EMBL" id="CDS17316.1"/>
    </source>
</evidence>
<comment type="similarity">
    <text evidence="1">Belongs to the MAF1 family.</text>
</comment>
<reference evidence="4 5" key="1">
    <citation type="journal article" date="2013" name="Nature">
        <title>The genomes of four tapeworm species reveal adaptations to parasitism.</title>
        <authorList>
            <person name="Tsai I.J."/>
            <person name="Zarowiecki M."/>
            <person name="Holroyd N."/>
            <person name="Garciarrubio A."/>
            <person name="Sanchez-Flores A."/>
            <person name="Brooks K.L."/>
            <person name="Tracey A."/>
            <person name="Bobes R.J."/>
            <person name="Fragoso G."/>
            <person name="Sciutto E."/>
            <person name="Aslett M."/>
            <person name="Beasley H."/>
            <person name="Bennett H.M."/>
            <person name="Cai J."/>
            <person name="Camicia F."/>
            <person name="Clark R."/>
            <person name="Cucher M."/>
            <person name="De Silva N."/>
            <person name="Day T.A."/>
            <person name="Deplazes P."/>
            <person name="Estrada K."/>
            <person name="Fernandez C."/>
            <person name="Holland P.W."/>
            <person name="Hou J."/>
            <person name="Hu S."/>
            <person name="Huckvale T."/>
            <person name="Hung S.S."/>
            <person name="Kamenetzky L."/>
            <person name="Keane J.A."/>
            <person name="Kiss F."/>
            <person name="Koziol U."/>
            <person name="Lambert O."/>
            <person name="Liu K."/>
            <person name="Luo X."/>
            <person name="Luo Y."/>
            <person name="Macchiaroli N."/>
            <person name="Nichol S."/>
            <person name="Paps J."/>
            <person name="Parkinson J."/>
            <person name="Pouchkina-Stantcheva N."/>
            <person name="Riddiford N."/>
            <person name="Rosenzvit M."/>
            <person name="Salinas G."/>
            <person name="Wasmuth J.D."/>
            <person name="Zamanian M."/>
            <person name="Zheng Y."/>
            <person name="Cai X."/>
            <person name="Soberon X."/>
            <person name="Olson P.D."/>
            <person name="Laclette J.P."/>
            <person name="Brehm K."/>
            <person name="Berriman M."/>
            <person name="Garciarrubio A."/>
            <person name="Bobes R.J."/>
            <person name="Fragoso G."/>
            <person name="Sanchez-Flores A."/>
            <person name="Estrada K."/>
            <person name="Cevallos M.A."/>
            <person name="Morett E."/>
            <person name="Gonzalez V."/>
            <person name="Portillo T."/>
            <person name="Ochoa-Leyva A."/>
            <person name="Jose M.V."/>
            <person name="Sciutto E."/>
            <person name="Landa A."/>
            <person name="Jimenez L."/>
            <person name="Valdes V."/>
            <person name="Carrero J.C."/>
            <person name="Larralde C."/>
            <person name="Morales-Montor J."/>
            <person name="Limon-Lason J."/>
            <person name="Soberon X."/>
            <person name="Laclette J.P."/>
        </authorList>
    </citation>
    <scope>NUCLEOTIDE SEQUENCE [LARGE SCALE GENOMIC DNA]</scope>
</reference>
<sequence length="260" mass="29987">MKLLDNLELETLTVQLSRGSRRYALDVKLESYSCKMVTEEKRQFKKLLARLEAEGLQESYLKLSSSRTLRGFRELTGETLDRETFKMSTSQAETDANPQSSSRSRTTSCCSEGDGADSQPKPPHPFISARELFCLMSTITLSFDSTYDFMNTSSEDFCLEPELAVVRNYISRLCSIYVDKYEALAPKLWNAIDVEILPHRCVIYSYKPNHSTDPYSGRSLASFNYFFFNRSLRRILFFSLCVQNEPPVEDLYEEDMQDLF</sequence>
<dbReference type="GO" id="GO:0016480">
    <property type="term" value="P:negative regulation of transcription by RNA polymerase III"/>
    <property type="evidence" value="ECO:0007669"/>
    <property type="project" value="InterPro"/>
</dbReference>
<dbReference type="InterPro" id="IPR038564">
    <property type="entry name" value="Maf1_sf"/>
</dbReference>
<name>A0A068WI87_ECHGR</name>
<evidence type="ECO:0000313" key="6">
    <source>
        <dbReference type="WBParaSite" id="EgrG_001006000"/>
    </source>
</evidence>
<dbReference type="AlphaFoldDB" id="A0A068WI87"/>